<dbReference type="PANTHER" id="PTHR23310:SF77">
    <property type="entry name" value="LD25952P"/>
    <property type="match status" value="1"/>
</dbReference>
<dbReference type="FunFam" id="1.20.80.10:FF:000010">
    <property type="entry name" value="Acyl-CoA-binding domain-containing protein 5"/>
    <property type="match status" value="1"/>
</dbReference>
<evidence type="ECO:0000313" key="5">
    <source>
        <dbReference type="Proteomes" id="UP000318571"/>
    </source>
</evidence>
<organism evidence="4 5">
    <name type="scientific">Tigriopus californicus</name>
    <name type="common">Marine copepod</name>
    <dbReference type="NCBI Taxonomy" id="6832"/>
    <lineage>
        <taxon>Eukaryota</taxon>
        <taxon>Metazoa</taxon>
        <taxon>Ecdysozoa</taxon>
        <taxon>Arthropoda</taxon>
        <taxon>Crustacea</taxon>
        <taxon>Multicrustacea</taxon>
        <taxon>Hexanauplia</taxon>
        <taxon>Copepoda</taxon>
        <taxon>Harpacticoida</taxon>
        <taxon>Harpacticidae</taxon>
        <taxon>Tigriopus</taxon>
    </lineage>
</organism>
<feature type="domain" description="ACB" evidence="3">
    <location>
        <begin position="3"/>
        <end position="92"/>
    </location>
</feature>
<evidence type="ECO:0000259" key="3">
    <source>
        <dbReference type="PROSITE" id="PS51228"/>
    </source>
</evidence>
<dbReference type="PRINTS" id="PR00689">
    <property type="entry name" value="ACOABINDINGP"/>
</dbReference>
<dbReference type="GO" id="GO:0000062">
    <property type="term" value="F:fatty-acyl-CoA binding"/>
    <property type="evidence" value="ECO:0007669"/>
    <property type="project" value="InterPro"/>
</dbReference>
<comment type="caution">
    <text evidence="4">The sequence shown here is derived from an EMBL/GenBank/DDBJ whole genome shotgun (WGS) entry which is preliminary data.</text>
</comment>
<dbReference type="PROSITE" id="PS51228">
    <property type="entry name" value="ACB_2"/>
    <property type="match status" value="1"/>
</dbReference>
<dbReference type="InterPro" id="IPR035984">
    <property type="entry name" value="Acyl-CoA-binding_sf"/>
</dbReference>
<dbReference type="Proteomes" id="UP000318571">
    <property type="component" value="Chromosome 1"/>
</dbReference>
<dbReference type="GO" id="GO:0019915">
    <property type="term" value="P:lipid storage"/>
    <property type="evidence" value="ECO:0007669"/>
    <property type="project" value="UniProtKB-ARBA"/>
</dbReference>
<keyword evidence="1" id="KW-0446">Lipid-binding</keyword>
<gene>
    <name evidence="4" type="ORF">TCAL_04133</name>
</gene>
<dbReference type="InterPro" id="IPR000582">
    <property type="entry name" value="Acyl-CoA-binding_protein"/>
</dbReference>
<keyword evidence="5" id="KW-1185">Reference proteome</keyword>
<dbReference type="GO" id="GO:0005737">
    <property type="term" value="C:cytoplasm"/>
    <property type="evidence" value="ECO:0007669"/>
    <property type="project" value="TreeGrafter"/>
</dbReference>
<name>A0A553NUF0_TIGCA</name>
<dbReference type="EMBL" id="VCGU01000010">
    <property type="protein sequence ID" value="TRY69057.1"/>
    <property type="molecule type" value="Genomic_DNA"/>
</dbReference>
<dbReference type="GO" id="GO:0006631">
    <property type="term" value="P:fatty acid metabolic process"/>
    <property type="evidence" value="ECO:0007669"/>
    <property type="project" value="TreeGrafter"/>
</dbReference>
<reference evidence="4 5" key="1">
    <citation type="journal article" date="2018" name="Nat. Ecol. Evol.">
        <title>Genomic signatures of mitonuclear coevolution across populations of Tigriopus californicus.</title>
        <authorList>
            <person name="Barreto F.S."/>
            <person name="Watson E.T."/>
            <person name="Lima T.G."/>
            <person name="Willett C.S."/>
            <person name="Edmands S."/>
            <person name="Li W."/>
            <person name="Burton R.S."/>
        </authorList>
    </citation>
    <scope>NUCLEOTIDE SEQUENCE [LARGE SCALE GENOMIC DNA]</scope>
    <source>
        <strain evidence="4 5">San Diego</strain>
    </source>
</reference>
<evidence type="ECO:0000256" key="2">
    <source>
        <dbReference type="SAM" id="MobiDB-lite"/>
    </source>
</evidence>
<dbReference type="OrthoDB" id="71307at2759"/>
<dbReference type="InterPro" id="IPR022408">
    <property type="entry name" value="Acyl-CoA-binding_prot_CS"/>
</dbReference>
<dbReference type="STRING" id="6832.A0A553NUF0"/>
<sequence>MSVEDQFKAAVAVIQGLPKNGPFQPSNEMMLKFYSYYKQATEGPCHISKPGFWDVVKRAKFDGWNKLGNMAKEEAMKLYVEELKKIVEVMSFDCDVATFTEVLGPFYEYMSQDEVDDEETNRNKDKALTKGIQSPSLKYQNEPLNHGPDQSYDHMINQALGKFDEGPDNGSDEDSLAIGMGELADDLELLQETIRSQRTDPKGEIHLSDVSNLPTQIAIHRNNCDDANASDNTDEEDVFHEAISDPKHMSQMVTNKSIPEPYIMCEVTNSLNHSVEMLRKDLENVQLRLIHLDEMVQIEQKSRSSSECCWPCQDLSKPTLMFVVTWPFVAHGLISLAHSWRK</sequence>
<dbReference type="Gene3D" id="1.20.80.10">
    <property type="match status" value="1"/>
</dbReference>
<proteinExistence type="predicted"/>
<dbReference type="AlphaFoldDB" id="A0A553NUF0"/>
<evidence type="ECO:0000313" key="4">
    <source>
        <dbReference type="EMBL" id="TRY69057.1"/>
    </source>
</evidence>
<dbReference type="SUPFAM" id="SSF47027">
    <property type="entry name" value="Acyl-CoA binding protein"/>
    <property type="match status" value="1"/>
</dbReference>
<dbReference type="PANTHER" id="PTHR23310">
    <property type="entry name" value="ACYL-COA-BINDING PROTEIN, ACBP"/>
    <property type="match status" value="1"/>
</dbReference>
<accession>A0A553NUF0</accession>
<feature type="region of interest" description="Disordered" evidence="2">
    <location>
        <begin position="114"/>
        <end position="139"/>
    </location>
</feature>
<dbReference type="Pfam" id="PF00887">
    <property type="entry name" value="ACBP"/>
    <property type="match status" value="1"/>
</dbReference>
<dbReference type="InterPro" id="IPR014352">
    <property type="entry name" value="FERM/acyl-CoA-bd_prot_sf"/>
</dbReference>
<protein>
    <recommendedName>
        <fullName evidence="3">ACB domain-containing protein</fullName>
    </recommendedName>
</protein>
<dbReference type="PROSITE" id="PS00880">
    <property type="entry name" value="ACB_1"/>
    <property type="match status" value="1"/>
</dbReference>
<evidence type="ECO:0000256" key="1">
    <source>
        <dbReference type="ARBA" id="ARBA00023121"/>
    </source>
</evidence>